<dbReference type="eggNOG" id="COG3598">
    <property type="taxonomic scope" value="Bacteria"/>
</dbReference>
<dbReference type="Pfam" id="PF09250">
    <property type="entry name" value="Prim-Pol"/>
    <property type="match status" value="1"/>
</dbReference>
<dbReference type="AlphaFoldDB" id="F2L6L2"/>
<gene>
    <name evidence="3" type="ordered locus">Psed_6835</name>
</gene>
<geneLocation type="plasmid" evidence="3 4">
    <name>pPSED01</name>
</geneLocation>
<keyword evidence="4" id="KW-1185">Reference proteome</keyword>
<evidence type="ECO:0000313" key="4">
    <source>
        <dbReference type="Proteomes" id="UP000007809"/>
    </source>
</evidence>
<dbReference type="KEGG" id="pdx:Psed_6835"/>
<keyword evidence="3" id="KW-0614">Plasmid</keyword>
<dbReference type="SMART" id="SM00943">
    <property type="entry name" value="Prim-Pol"/>
    <property type="match status" value="1"/>
</dbReference>
<sequence>MITTTSTDMSRTRTDGCDAEPRTREGEHRMPRTRRRTPRRQDPEVVRLRRVALDAAAAGLFVFPVQPGGKLPAVPRHSAERCRQRGICADGHRGWEQRATRDRAQICRWWSGDESARFNVGIACGPSGIVVIDLDTSTEPLDGCGGATTGREVLDQLTARHGETLPDTYSTMTPTDGEHLYYRMPEGVELRNTHGGHGHSLGPLIDTRGGGGFIVGAGSIRPEGAYMVAEHGQIAELPDWLATLLTPPPPPEPRQGEPMALPTRRANAYVAAILAGETAAVEQAPKGQRQITLLTAARTLGRLVGGGELDADNAHALLLDAASVHIGVDEFTHVEAERTITRGMAYGARAPRRIDRRATTADTGNGNADGEGGEAS</sequence>
<reference evidence="3 4" key="1">
    <citation type="journal article" date="2011" name="J. Bacteriol.">
        <title>Genome sequence of the 1,4-dioxane-degrading Pseudonocardia dioxanivorans strain CB1190.</title>
        <authorList>
            <person name="Sales C.M."/>
            <person name="Mahendra S."/>
            <person name="Grostern A."/>
            <person name="Parales R.E."/>
            <person name="Goodwin L.A."/>
            <person name="Woyke T."/>
            <person name="Nolan M."/>
            <person name="Lapidus A."/>
            <person name="Chertkov O."/>
            <person name="Ovchinnikova G."/>
            <person name="Sczyrba A."/>
            <person name="Alvarez-Cohen L."/>
        </authorList>
    </citation>
    <scope>NUCLEOTIDE SEQUENCE [LARGE SCALE GENOMIC DNA]</scope>
    <source>
        <strain evidence="4">ATCC 55486 / DSM 44775 / JCM 13855 / CB1190</strain>
    </source>
</reference>
<dbReference type="InterPro" id="IPR015330">
    <property type="entry name" value="DNA_primase/pol_bifunc_N"/>
</dbReference>
<dbReference type="HOGENOM" id="CLU_057861_2_0_11"/>
<dbReference type="CDD" id="cd04859">
    <property type="entry name" value="Prim_Pol"/>
    <property type="match status" value="1"/>
</dbReference>
<evidence type="ECO:0000313" key="3">
    <source>
        <dbReference type="EMBL" id="AEA28906.1"/>
    </source>
</evidence>
<evidence type="ECO:0000259" key="2">
    <source>
        <dbReference type="SMART" id="SM00943"/>
    </source>
</evidence>
<evidence type="ECO:0000256" key="1">
    <source>
        <dbReference type="SAM" id="MobiDB-lite"/>
    </source>
</evidence>
<feature type="region of interest" description="Disordered" evidence="1">
    <location>
        <begin position="1"/>
        <end position="42"/>
    </location>
</feature>
<dbReference type="Proteomes" id="UP000007809">
    <property type="component" value="Plasmid pPSED01"/>
</dbReference>
<feature type="compositionally biased region" description="Basic and acidic residues" evidence="1">
    <location>
        <begin position="10"/>
        <end position="30"/>
    </location>
</feature>
<protein>
    <submittedName>
        <fullName evidence="3">Bifunctional DNA primase/polymerase</fullName>
    </submittedName>
</protein>
<organism evidence="3 4">
    <name type="scientific">Pseudonocardia dioxanivorans (strain ATCC 55486 / DSM 44775 / JCM 13855 / CB1190)</name>
    <dbReference type="NCBI Taxonomy" id="675635"/>
    <lineage>
        <taxon>Bacteria</taxon>
        <taxon>Bacillati</taxon>
        <taxon>Actinomycetota</taxon>
        <taxon>Actinomycetes</taxon>
        <taxon>Pseudonocardiales</taxon>
        <taxon>Pseudonocardiaceae</taxon>
        <taxon>Pseudonocardia</taxon>
    </lineage>
</organism>
<accession>F2L6L2</accession>
<proteinExistence type="predicted"/>
<feature type="domain" description="DNA primase/polymerase bifunctional N-terminal" evidence="2">
    <location>
        <begin position="52"/>
        <end position="241"/>
    </location>
</feature>
<feature type="region of interest" description="Disordered" evidence="1">
    <location>
        <begin position="351"/>
        <end position="376"/>
    </location>
</feature>
<feature type="compositionally biased region" description="Gly residues" evidence="1">
    <location>
        <begin position="367"/>
        <end position="376"/>
    </location>
</feature>
<dbReference type="SUPFAM" id="SSF56747">
    <property type="entry name" value="Prim-pol domain"/>
    <property type="match status" value="1"/>
</dbReference>
<dbReference type="EMBL" id="CP002594">
    <property type="protein sequence ID" value="AEA28906.1"/>
    <property type="molecule type" value="Genomic_DNA"/>
</dbReference>
<name>F2L6L2_PSEUX</name>